<keyword evidence="1" id="KW-0732">Signal</keyword>
<reference evidence="2 3" key="1">
    <citation type="journal article" date="2018" name="Sci. Rep.">
        <title>Comparative analysis of the Pocillopora damicornis genome highlights role of immune system in coral evolution.</title>
        <authorList>
            <person name="Cunning R."/>
            <person name="Bay R.A."/>
            <person name="Gillette P."/>
            <person name="Baker A.C."/>
            <person name="Traylor-Knowles N."/>
        </authorList>
    </citation>
    <scope>NUCLEOTIDE SEQUENCE [LARGE SCALE GENOMIC DNA]</scope>
    <source>
        <strain evidence="2">RSMAS</strain>
        <tissue evidence="2">Whole animal</tissue>
    </source>
</reference>
<dbReference type="Proteomes" id="UP000275408">
    <property type="component" value="Unassembled WGS sequence"/>
</dbReference>
<evidence type="ECO:0008006" key="4">
    <source>
        <dbReference type="Google" id="ProtNLM"/>
    </source>
</evidence>
<organism evidence="2 3">
    <name type="scientific">Pocillopora damicornis</name>
    <name type="common">Cauliflower coral</name>
    <name type="synonym">Millepora damicornis</name>
    <dbReference type="NCBI Taxonomy" id="46731"/>
    <lineage>
        <taxon>Eukaryota</taxon>
        <taxon>Metazoa</taxon>
        <taxon>Cnidaria</taxon>
        <taxon>Anthozoa</taxon>
        <taxon>Hexacorallia</taxon>
        <taxon>Scleractinia</taxon>
        <taxon>Astrocoeniina</taxon>
        <taxon>Pocilloporidae</taxon>
        <taxon>Pocillopora</taxon>
    </lineage>
</organism>
<proteinExistence type="predicted"/>
<gene>
    <name evidence="2" type="ORF">pdam_00021631</name>
</gene>
<sequence>MKQWRLVSCLFCLLLPKVLALSCFSCESQFSWSHCRKTSKTCKPEYKCGKVYINIDGKENFQKDCLPPEWCLKENHYDCRDHLPKNSTVCDIHCCDDDNDCNAGAVRQISGILLLTCVLLSVL</sequence>
<protein>
    <recommendedName>
        <fullName evidence="4">UPAR/Ly6 domain-containing protein</fullName>
    </recommendedName>
</protein>
<evidence type="ECO:0000313" key="2">
    <source>
        <dbReference type="EMBL" id="RMX56130.1"/>
    </source>
</evidence>
<dbReference type="EMBL" id="RCHS01000906">
    <property type="protein sequence ID" value="RMX56130.1"/>
    <property type="molecule type" value="Genomic_DNA"/>
</dbReference>
<dbReference type="InterPro" id="IPR045860">
    <property type="entry name" value="Snake_toxin-like_sf"/>
</dbReference>
<feature type="signal peptide" evidence="1">
    <location>
        <begin position="1"/>
        <end position="20"/>
    </location>
</feature>
<evidence type="ECO:0000256" key="1">
    <source>
        <dbReference type="SAM" id="SignalP"/>
    </source>
</evidence>
<name>A0A3M6UR46_POCDA</name>
<evidence type="ECO:0000313" key="3">
    <source>
        <dbReference type="Proteomes" id="UP000275408"/>
    </source>
</evidence>
<comment type="caution">
    <text evidence="2">The sequence shown here is derived from an EMBL/GenBank/DDBJ whole genome shotgun (WGS) entry which is preliminary data.</text>
</comment>
<feature type="chain" id="PRO_5018217260" description="UPAR/Ly6 domain-containing protein" evidence="1">
    <location>
        <begin position="21"/>
        <end position="123"/>
    </location>
</feature>
<accession>A0A3M6UR46</accession>
<dbReference type="AlphaFoldDB" id="A0A3M6UR46"/>
<keyword evidence="3" id="KW-1185">Reference proteome</keyword>
<dbReference type="SUPFAM" id="SSF57302">
    <property type="entry name" value="Snake toxin-like"/>
    <property type="match status" value="1"/>
</dbReference>